<dbReference type="PANTHER" id="PTHR12684:SF2">
    <property type="entry name" value="TRNA 2'-PHOSPHOTRANSFERASE 1"/>
    <property type="match status" value="1"/>
</dbReference>
<keyword evidence="7" id="KW-1185">Reference proteome</keyword>
<dbReference type="Proteomes" id="UP000199138">
    <property type="component" value="Unassembled WGS sequence"/>
</dbReference>
<proteinExistence type="inferred from homology"/>
<keyword evidence="2 5" id="KW-0808">Transferase</keyword>
<evidence type="ECO:0000256" key="4">
    <source>
        <dbReference type="ARBA" id="ARBA00025212"/>
    </source>
</evidence>
<name>A0A1I7I1I5_9FLAO</name>
<reference evidence="6 7" key="1">
    <citation type="submission" date="2016-10" db="EMBL/GenBank/DDBJ databases">
        <authorList>
            <person name="de Groot N.N."/>
        </authorList>
    </citation>
    <scope>NUCLEOTIDE SEQUENCE [LARGE SCALE GENOMIC DNA]</scope>
    <source>
        <strain evidence="6 7">CGMCC 1.12333</strain>
    </source>
</reference>
<dbReference type="OrthoDB" id="4537997at2"/>
<organism evidence="6 7">
    <name type="scientific">Pustulibacterium marinum</name>
    <dbReference type="NCBI Taxonomy" id="1224947"/>
    <lineage>
        <taxon>Bacteria</taxon>
        <taxon>Pseudomonadati</taxon>
        <taxon>Bacteroidota</taxon>
        <taxon>Flavobacteriia</taxon>
        <taxon>Flavobacteriales</taxon>
        <taxon>Flavobacteriaceae</taxon>
        <taxon>Pustulibacterium</taxon>
    </lineage>
</organism>
<dbReference type="InterPro" id="IPR042080">
    <property type="entry name" value="RNA_2'-PTrans_N"/>
</dbReference>
<evidence type="ECO:0000256" key="2">
    <source>
        <dbReference type="ARBA" id="ARBA00022679"/>
    </source>
</evidence>
<keyword evidence="3 5" id="KW-0520">NAD</keyword>
<dbReference type="Pfam" id="PF01885">
    <property type="entry name" value="PTS_2-RNA"/>
    <property type="match status" value="1"/>
</dbReference>
<dbReference type="EC" id="2.7.1.-" evidence="5"/>
<evidence type="ECO:0000313" key="6">
    <source>
        <dbReference type="EMBL" id="SFU66804.1"/>
    </source>
</evidence>
<dbReference type="Gene3D" id="3.20.170.30">
    <property type="match status" value="1"/>
</dbReference>
<accession>A0A1I7I1I5</accession>
<dbReference type="InterPro" id="IPR042081">
    <property type="entry name" value="RNA_2'-PTrans_C"/>
</dbReference>
<dbReference type="RefSeq" id="WP_093025859.1">
    <property type="nucleotide sequence ID" value="NZ_FPBK01000012.1"/>
</dbReference>
<comment type="function">
    <text evidence="4 5">Removes the 2'-phosphate from RNA via an intermediate in which the phosphate is ADP-ribosylated by NAD followed by a presumed transesterification to release the RNA and generate ADP-ribose 1''-2''-cyclic phosphate (APPR&gt;P). May function as an ADP-ribosylase.</text>
</comment>
<dbReference type="GO" id="GO:0006388">
    <property type="term" value="P:tRNA splicing, via endonucleolytic cleavage and ligation"/>
    <property type="evidence" value="ECO:0007669"/>
    <property type="project" value="UniProtKB-UniRule"/>
</dbReference>
<dbReference type="AlphaFoldDB" id="A0A1I7I1I5"/>
<dbReference type="NCBIfam" id="NF002014">
    <property type="entry name" value="PRK00819.1-4"/>
    <property type="match status" value="1"/>
</dbReference>
<evidence type="ECO:0000313" key="7">
    <source>
        <dbReference type="Proteomes" id="UP000199138"/>
    </source>
</evidence>
<dbReference type="InterPro" id="IPR002745">
    <property type="entry name" value="Ptrans_KptA/Tpt1"/>
</dbReference>
<dbReference type="GO" id="GO:0000215">
    <property type="term" value="F:tRNA 2'-phosphotransferase activity"/>
    <property type="evidence" value="ECO:0007669"/>
    <property type="project" value="TreeGrafter"/>
</dbReference>
<dbReference type="GO" id="GO:0003950">
    <property type="term" value="F:NAD+ poly-ADP-ribosyltransferase activity"/>
    <property type="evidence" value="ECO:0007669"/>
    <property type="project" value="InterPro"/>
</dbReference>
<sequence>MNSKKAQKISKYLSLILRHQPEVIGISLDENGWANTQELLTNIQSDTFQLTLEELKWVVDNSDKKRFVLSPNDEKIRANQGHSVNIDLGLVAKVPPEILYHGTAERNIASIKKQGLLKGQRHHVHLSNNTETAIAVGQRYGKPILLEIAADEMHKAGIAFFQSENGVWLTEHVAPEFIRFS</sequence>
<gene>
    <name evidence="5" type="primary">kptA</name>
    <name evidence="6" type="ORF">SAMN05216480_11266</name>
</gene>
<comment type="similarity">
    <text evidence="1 5">Belongs to the KptA/TPT1 family.</text>
</comment>
<dbReference type="InterPro" id="IPR022928">
    <property type="entry name" value="RNA_2'-PTrans_KptA"/>
</dbReference>
<dbReference type="HAMAP" id="MF_00299">
    <property type="entry name" value="KptA"/>
    <property type="match status" value="1"/>
</dbReference>
<dbReference type="EMBL" id="FPBK01000012">
    <property type="protein sequence ID" value="SFU66804.1"/>
    <property type="molecule type" value="Genomic_DNA"/>
</dbReference>
<dbReference type="Gene3D" id="1.10.10.970">
    <property type="entry name" value="RNA 2'-phosphotransferase, Tpt1/KptA family, N-terminal domain"/>
    <property type="match status" value="1"/>
</dbReference>
<evidence type="ECO:0000256" key="5">
    <source>
        <dbReference type="HAMAP-Rule" id="MF_00299"/>
    </source>
</evidence>
<dbReference type="PANTHER" id="PTHR12684">
    <property type="entry name" value="PUTATIVE PHOSPHOTRANSFERASE"/>
    <property type="match status" value="1"/>
</dbReference>
<evidence type="ECO:0000256" key="1">
    <source>
        <dbReference type="ARBA" id="ARBA00009836"/>
    </source>
</evidence>
<dbReference type="STRING" id="1224947.SAMN05216480_11266"/>
<dbReference type="SUPFAM" id="SSF56399">
    <property type="entry name" value="ADP-ribosylation"/>
    <property type="match status" value="1"/>
</dbReference>
<evidence type="ECO:0000256" key="3">
    <source>
        <dbReference type="ARBA" id="ARBA00023027"/>
    </source>
</evidence>
<protein>
    <recommendedName>
        <fullName evidence="5">Probable RNA 2'-phosphotransferase</fullName>
        <ecNumber evidence="5">2.7.1.-</ecNumber>
    </recommendedName>
</protein>